<dbReference type="Proteomes" id="UP000605676">
    <property type="component" value="Unassembled WGS sequence"/>
</dbReference>
<comment type="caution">
    <text evidence="2">The sequence shown here is derived from an EMBL/GenBank/DDBJ whole genome shotgun (WGS) entry which is preliminary data.</text>
</comment>
<dbReference type="InterPro" id="IPR008969">
    <property type="entry name" value="CarboxyPept-like_regulatory"/>
</dbReference>
<name>A0ABS1HQ77_9BACT</name>
<proteinExistence type="predicted"/>
<evidence type="ECO:0000313" key="3">
    <source>
        <dbReference type="Proteomes" id="UP000605676"/>
    </source>
</evidence>
<feature type="chain" id="PRO_5045642766" evidence="1">
    <location>
        <begin position="25"/>
        <end position="491"/>
    </location>
</feature>
<dbReference type="Pfam" id="PF13715">
    <property type="entry name" value="CarbopepD_reg_2"/>
    <property type="match status" value="1"/>
</dbReference>
<gene>
    <name evidence="2" type="ORF">JIV24_20975</name>
</gene>
<organism evidence="2 3">
    <name type="scientific">Carboxylicivirga marina</name>
    <dbReference type="NCBI Taxonomy" id="2800988"/>
    <lineage>
        <taxon>Bacteria</taxon>
        <taxon>Pseudomonadati</taxon>
        <taxon>Bacteroidota</taxon>
        <taxon>Bacteroidia</taxon>
        <taxon>Marinilabiliales</taxon>
        <taxon>Marinilabiliaceae</taxon>
        <taxon>Carboxylicivirga</taxon>
    </lineage>
</organism>
<protein>
    <submittedName>
        <fullName evidence="2">Carboxypeptidase-like regulatory domain-containing protein</fullName>
    </submittedName>
</protein>
<evidence type="ECO:0000256" key="1">
    <source>
        <dbReference type="SAM" id="SignalP"/>
    </source>
</evidence>
<dbReference type="RefSeq" id="WP_200467047.1">
    <property type="nucleotide sequence ID" value="NZ_JAENRR010000095.1"/>
</dbReference>
<dbReference type="EMBL" id="JAENRR010000095">
    <property type="protein sequence ID" value="MBK3519828.1"/>
    <property type="molecule type" value="Genomic_DNA"/>
</dbReference>
<evidence type="ECO:0000313" key="2">
    <source>
        <dbReference type="EMBL" id="MBK3519828.1"/>
    </source>
</evidence>
<sequence>MHKHLYRKCGLLLFFFCLLPVLNAQITSFKQNSITIESLFDSLTNRTSIDIAYDVNAIPHDSLIRADYSNQHALQIVQDVLKNQAIEISYLNGQIVISKAIESSKEEKSIRLTGTVFDQNDSTKLPLVNVSITNKPLGSITNSQGQYEFKLPKTYKGEQLAFSFLGYHTAFCPVPGNDSIINIALQATSIKLNEIEITYKEPYEIINNLQLHHENNYHNKQAVLEGFFRESIKQDGDYVQVSEAIIQIIKPSYSSPSHLERVKFIKGRKKNDLQSMDFVDFKLEGGPFQFSRVDIARYKDFFSIDNNLYKYSYDGIDVLDEEIVYKVKFRPRNDDGNLLYNGLLYIHSESFALVRSEFNLTKKALRSSGKSLIRKASRKIKVKPIQASYYIDYRKLNDKWILNRIEGEIVIRINDKRHRINSEFSAVTELLISNWEINNKIKLRPSELYKSKYVLSDHIQETDEQFWKNYNIIRPDEALEKVFKKTKVVSK</sequence>
<dbReference type="SUPFAM" id="SSF49464">
    <property type="entry name" value="Carboxypeptidase regulatory domain-like"/>
    <property type="match status" value="1"/>
</dbReference>
<feature type="signal peptide" evidence="1">
    <location>
        <begin position="1"/>
        <end position="24"/>
    </location>
</feature>
<keyword evidence="3" id="KW-1185">Reference proteome</keyword>
<reference evidence="2 3" key="1">
    <citation type="submission" date="2021-01" db="EMBL/GenBank/DDBJ databases">
        <title>Carboxyliciviraga sp.nov., isolated from coastal sediments.</title>
        <authorList>
            <person name="Lu D."/>
            <person name="Zhang T."/>
        </authorList>
    </citation>
    <scope>NUCLEOTIDE SEQUENCE [LARGE SCALE GENOMIC DNA]</scope>
    <source>
        <strain evidence="2 3">N1Y132</strain>
    </source>
</reference>
<keyword evidence="1" id="KW-0732">Signal</keyword>
<accession>A0ABS1HQ77</accession>